<dbReference type="InterPro" id="IPR000719">
    <property type="entry name" value="Prot_kinase_dom"/>
</dbReference>
<organism evidence="16 17">
    <name type="scientific">Characodon lateralis</name>
    <dbReference type="NCBI Taxonomy" id="208331"/>
    <lineage>
        <taxon>Eukaryota</taxon>
        <taxon>Metazoa</taxon>
        <taxon>Chordata</taxon>
        <taxon>Craniata</taxon>
        <taxon>Vertebrata</taxon>
        <taxon>Euteleostomi</taxon>
        <taxon>Actinopterygii</taxon>
        <taxon>Neopterygii</taxon>
        <taxon>Teleostei</taxon>
        <taxon>Neoteleostei</taxon>
        <taxon>Acanthomorphata</taxon>
        <taxon>Ovalentaria</taxon>
        <taxon>Atherinomorphae</taxon>
        <taxon>Cyprinodontiformes</taxon>
        <taxon>Goodeidae</taxon>
        <taxon>Characodon</taxon>
    </lineage>
</organism>
<keyword evidence="14" id="KW-0732">Signal</keyword>
<dbReference type="GO" id="GO:0016301">
    <property type="term" value="F:kinase activity"/>
    <property type="evidence" value="ECO:0007669"/>
    <property type="project" value="UniProtKB-KW"/>
</dbReference>
<dbReference type="InterPro" id="IPR001245">
    <property type="entry name" value="Ser-Thr/Tyr_kinase_cat_dom"/>
</dbReference>
<protein>
    <recommendedName>
        <fullName evidence="4">dual-specificity kinase</fullName>
        <ecNumber evidence="4">2.7.12.1</ecNumber>
    </recommendedName>
</protein>
<sequence length="106" mass="12050">MNMFLLFAFPLMVQYINGGNLEQLLSSEAYLSWTTRLSLALDIARGLKYLHSKGIFHRDLTSKNCLVRLEDGMCSAVVGDFGLAEKIPDYRSVHKNLTIFKHSVIR</sequence>
<evidence type="ECO:0000313" key="17">
    <source>
        <dbReference type="Proteomes" id="UP001352852"/>
    </source>
</evidence>
<keyword evidence="10" id="KW-0464">Manganese</keyword>
<keyword evidence="7" id="KW-0547">Nucleotide-binding</keyword>
<dbReference type="InterPro" id="IPR008266">
    <property type="entry name" value="Tyr_kinase_AS"/>
</dbReference>
<evidence type="ECO:0000256" key="8">
    <source>
        <dbReference type="ARBA" id="ARBA00022777"/>
    </source>
</evidence>
<keyword evidence="5" id="KW-0723">Serine/threonine-protein kinase</keyword>
<proteinExistence type="inferred from homology"/>
<dbReference type="SUPFAM" id="SSF56112">
    <property type="entry name" value="Protein kinase-like (PK-like)"/>
    <property type="match status" value="1"/>
</dbReference>
<dbReference type="PROSITE" id="PS50011">
    <property type="entry name" value="PROTEIN_KINASE_DOM"/>
    <property type="match status" value="1"/>
</dbReference>
<dbReference type="EMBL" id="JAHUTJ010001232">
    <property type="protein sequence ID" value="MED6264511.1"/>
    <property type="molecule type" value="Genomic_DNA"/>
</dbReference>
<comment type="caution">
    <text evidence="16">The sequence shown here is derived from an EMBL/GenBank/DDBJ whole genome shotgun (WGS) entry which is preliminary data.</text>
</comment>
<keyword evidence="9" id="KW-0067">ATP-binding</keyword>
<evidence type="ECO:0000259" key="15">
    <source>
        <dbReference type="PROSITE" id="PS50011"/>
    </source>
</evidence>
<dbReference type="PANTHER" id="PTHR46485">
    <property type="entry name" value="LIM DOMAIN KINASE 1"/>
    <property type="match status" value="1"/>
</dbReference>
<dbReference type="InterPro" id="IPR011009">
    <property type="entry name" value="Kinase-like_dom_sf"/>
</dbReference>
<comment type="cofactor">
    <cofactor evidence="2">
        <name>Mg(2+)</name>
        <dbReference type="ChEBI" id="CHEBI:18420"/>
    </cofactor>
</comment>
<comment type="catalytic activity">
    <reaction evidence="13">
        <text>L-tyrosyl-[protein] + ATP = O-phospho-L-tyrosyl-[protein] + ADP + H(+)</text>
        <dbReference type="Rhea" id="RHEA:10596"/>
        <dbReference type="Rhea" id="RHEA-COMP:10136"/>
        <dbReference type="Rhea" id="RHEA-COMP:20101"/>
        <dbReference type="ChEBI" id="CHEBI:15378"/>
        <dbReference type="ChEBI" id="CHEBI:30616"/>
        <dbReference type="ChEBI" id="CHEBI:46858"/>
        <dbReference type="ChEBI" id="CHEBI:61978"/>
        <dbReference type="ChEBI" id="CHEBI:456216"/>
        <dbReference type="EC" id="2.7.12.1"/>
    </reaction>
</comment>
<evidence type="ECO:0000256" key="3">
    <source>
        <dbReference type="ARBA" id="ARBA00005843"/>
    </source>
</evidence>
<keyword evidence="6" id="KW-0808">Transferase</keyword>
<dbReference type="EC" id="2.7.12.1" evidence="4"/>
<evidence type="ECO:0000256" key="2">
    <source>
        <dbReference type="ARBA" id="ARBA00001946"/>
    </source>
</evidence>
<evidence type="ECO:0000256" key="7">
    <source>
        <dbReference type="ARBA" id="ARBA00022741"/>
    </source>
</evidence>
<name>A0ABU7CQU3_9TELE</name>
<evidence type="ECO:0000256" key="14">
    <source>
        <dbReference type="SAM" id="SignalP"/>
    </source>
</evidence>
<dbReference type="Gene3D" id="1.10.510.10">
    <property type="entry name" value="Transferase(Phosphotransferase) domain 1"/>
    <property type="match status" value="1"/>
</dbReference>
<dbReference type="PROSITE" id="PS00109">
    <property type="entry name" value="PROTEIN_KINASE_TYR"/>
    <property type="match status" value="1"/>
</dbReference>
<keyword evidence="17" id="KW-1185">Reference proteome</keyword>
<evidence type="ECO:0000256" key="11">
    <source>
        <dbReference type="ARBA" id="ARBA00049003"/>
    </source>
</evidence>
<dbReference type="Pfam" id="PF07714">
    <property type="entry name" value="PK_Tyr_Ser-Thr"/>
    <property type="match status" value="1"/>
</dbReference>
<evidence type="ECO:0000256" key="9">
    <source>
        <dbReference type="ARBA" id="ARBA00022840"/>
    </source>
</evidence>
<feature type="signal peptide" evidence="14">
    <location>
        <begin position="1"/>
        <end position="18"/>
    </location>
</feature>
<evidence type="ECO:0000256" key="1">
    <source>
        <dbReference type="ARBA" id="ARBA00001936"/>
    </source>
</evidence>
<gene>
    <name evidence="16" type="primary">TESK1</name>
    <name evidence="16" type="ORF">CHARACLAT_015718</name>
</gene>
<evidence type="ECO:0000256" key="13">
    <source>
        <dbReference type="ARBA" id="ARBA00051680"/>
    </source>
</evidence>
<feature type="domain" description="Protein kinase" evidence="15">
    <location>
        <begin position="1"/>
        <end position="106"/>
    </location>
</feature>
<comment type="catalytic activity">
    <reaction evidence="12">
        <text>L-threonyl-[protein] + ATP = O-phospho-L-threonyl-[protein] + ADP + H(+)</text>
        <dbReference type="Rhea" id="RHEA:46608"/>
        <dbReference type="Rhea" id="RHEA-COMP:11060"/>
        <dbReference type="Rhea" id="RHEA-COMP:11605"/>
        <dbReference type="ChEBI" id="CHEBI:15378"/>
        <dbReference type="ChEBI" id="CHEBI:30013"/>
        <dbReference type="ChEBI" id="CHEBI:30616"/>
        <dbReference type="ChEBI" id="CHEBI:61977"/>
        <dbReference type="ChEBI" id="CHEBI:456216"/>
        <dbReference type="EC" id="2.7.12.1"/>
    </reaction>
</comment>
<evidence type="ECO:0000256" key="4">
    <source>
        <dbReference type="ARBA" id="ARBA00013203"/>
    </source>
</evidence>
<evidence type="ECO:0000256" key="6">
    <source>
        <dbReference type="ARBA" id="ARBA00022679"/>
    </source>
</evidence>
<evidence type="ECO:0000256" key="5">
    <source>
        <dbReference type="ARBA" id="ARBA00022527"/>
    </source>
</evidence>
<evidence type="ECO:0000313" key="16">
    <source>
        <dbReference type="EMBL" id="MED6264511.1"/>
    </source>
</evidence>
<feature type="chain" id="PRO_5045372997" description="dual-specificity kinase" evidence="14">
    <location>
        <begin position="19"/>
        <end position="106"/>
    </location>
</feature>
<comment type="similarity">
    <text evidence="3">Belongs to the protein kinase superfamily. TKL Ser/Thr protein kinase family.</text>
</comment>
<dbReference type="Proteomes" id="UP001352852">
    <property type="component" value="Unassembled WGS sequence"/>
</dbReference>
<evidence type="ECO:0000256" key="12">
    <source>
        <dbReference type="ARBA" id="ARBA00049308"/>
    </source>
</evidence>
<accession>A0ABU7CQU3</accession>
<reference evidence="16 17" key="1">
    <citation type="submission" date="2021-06" db="EMBL/GenBank/DDBJ databases">
        <authorList>
            <person name="Palmer J.M."/>
        </authorList>
    </citation>
    <scope>NUCLEOTIDE SEQUENCE [LARGE SCALE GENOMIC DNA]</scope>
    <source>
        <strain evidence="16 17">CL_MEX2019</strain>
        <tissue evidence="16">Muscle</tissue>
    </source>
</reference>
<dbReference type="PANTHER" id="PTHR46485:SF3">
    <property type="entry name" value="DUAL SPECIFICITY TESTIS-SPECIFIC PROTEIN KINASE 1"/>
    <property type="match status" value="1"/>
</dbReference>
<comment type="catalytic activity">
    <reaction evidence="11">
        <text>L-seryl-[protein] + ATP = O-phospho-L-seryl-[protein] + ADP + H(+)</text>
        <dbReference type="Rhea" id="RHEA:17989"/>
        <dbReference type="Rhea" id="RHEA-COMP:9863"/>
        <dbReference type="Rhea" id="RHEA-COMP:11604"/>
        <dbReference type="ChEBI" id="CHEBI:15378"/>
        <dbReference type="ChEBI" id="CHEBI:29999"/>
        <dbReference type="ChEBI" id="CHEBI:30616"/>
        <dbReference type="ChEBI" id="CHEBI:83421"/>
        <dbReference type="ChEBI" id="CHEBI:456216"/>
        <dbReference type="EC" id="2.7.12.1"/>
    </reaction>
</comment>
<comment type="cofactor">
    <cofactor evidence="1">
        <name>Mn(2+)</name>
        <dbReference type="ChEBI" id="CHEBI:29035"/>
    </cofactor>
</comment>
<dbReference type="InterPro" id="IPR050940">
    <property type="entry name" value="Actin_reg-Ser/Thr_kinase"/>
</dbReference>
<evidence type="ECO:0000256" key="10">
    <source>
        <dbReference type="ARBA" id="ARBA00023211"/>
    </source>
</evidence>
<keyword evidence="8 16" id="KW-0418">Kinase</keyword>